<dbReference type="GO" id="GO:0008124">
    <property type="term" value="F:4-alpha-hydroxytetrahydrobiopterin dehydratase activity"/>
    <property type="evidence" value="ECO:0007669"/>
    <property type="project" value="UniProtKB-EC"/>
</dbReference>
<evidence type="ECO:0000313" key="5">
    <source>
        <dbReference type="EMBL" id="MCT7358210.1"/>
    </source>
</evidence>
<gene>
    <name evidence="5" type="ORF">NYR02_04135</name>
</gene>
<dbReference type="PANTHER" id="PTHR12599:SF0">
    <property type="entry name" value="PTERIN-4-ALPHA-CARBINOLAMINE DEHYDRATASE"/>
    <property type="match status" value="1"/>
</dbReference>
<name>A0A9X2WDS0_9GAMM</name>
<dbReference type="EC" id="4.2.1.96" evidence="3"/>
<dbReference type="InterPro" id="IPR001533">
    <property type="entry name" value="Pterin_deHydtase"/>
</dbReference>
<dbReference type="CDD" id="cd00488">
    <property type="entry name" value="PCD_DCoH"/>
    <property type="match status" value="1"/>
</dbReference>
<dbReference type="Proteomes" id="UP001147830">
    <property type="component" value="Unassembled WGS sequence"/>
</dbReference>
<dbReference type="RefSeq" id="WP_260975130.1">
    <property type="nucleotide sequence ID" value="NZ_JAOANI010000012.1"/>
</dbReference>
<reference evidence="5" key="2">
    <citation type="submission" date="2022-08" db="EMBL/GenBank/DDBJ databases">
        <authorList>
            <person name="Dong C."/>
        </authorList>
    </citation>
    <scope>NUCLEOTIDE SEQUENCE</scope>
    <source>
        <strain evidence="5">59MF3M-4</strain>
    </source>
</reference>
<comment type="catalytic activity">
    <reaction evidence="1">
        <text>(4aS,6R)-4a-hydroxy-L-erythro-5,6,7,8-tetrahydrobiopterin = (6R)-L-erythro-6,7-dihydrobiopterin + H2O</text>
        <dbReference type="Rhea" id="RHEA:11920"/>
        <dbReference type="ChEBI" id="CHEBI:15377"/>
        <dbReference type="ChEBI" id="CHEBI:15642"/>
        <dbReference type="ChEBI" id="CHEBI:43120"/>
        <dbReference type="EC" id="4.2.1.96"/>
    </reaction>
</comment>
<dbReference type="GO" id="GO:0006729">
    <property type="term" value="P:tetrahydrobiopterin biosynthetic process"/>
    <property type="evidence" value="ECO:0007669"/>
    <property type="project" value="InterPro"/>
</dbReference>
<evidence type="ECO:0000313" key="6">
    <source>
        <dbReference type="Proteomes" id="UP001147830"/>
    </source>
</evidence>
<evidence type="ECO:0000256" key="4">
    <source>
        <dbReference type="ARBA" id="ARBA00023239"/>
    </source>
</evidence>
<evidence type="ECO:0000256" key="3">
    <source>
        <dbReference type="ARBA" id="ARBA00013252"/>
    </source>
</evidence>
<dbReference type="AlphaFoldDB" id="A0A9X2WDS0"/>
<evidence type="ECO:0000256" key="2">
    <source>
        <dbReference type="ARBA" id="ARBA00006472"/>
    </source>
</evidence>
<comment type="caution">
    <text evidence="5">The sequence shown here is derived from an EMBL/GenBank/DDBJ whole genome shotgun (WGS) entry which is preliminary data.</text>
</comment>
<keyword evidence="4" id="KW-0456">Lyase</keyword>
<organism evidence="5 6">
    <name type="scientific">Thalassolituus pacificus</name>
    <dbReference type="NCBI Taxonomy" id="2975440"/>
    <lineage>
        <taxon>Bacteria</taxon>
        <taxon>Pseudomonadati</taxon>
        <taxon>Pseudomonadota</taxon>
        <taxon>Gammaproteobacteria</taxon>
        <taxon>Oceanospirillales</taxon>
        <taxon>Oceanospirillaceae</taxon>
        <taxon>Thalassolituus</taxon>
    </lineage>
</organism>
<dbReference type="PANTHER" id="PTHR12599">
    <property type="entry name" value="PTERIN-4-ALPHA-CARBINOLAMINE DEHYDRATASE"/>
    <property type="match status" value="1"/>
</dbReference>
<dbReference type="Gene3D" id="3.30.1360.20">
    <property type="entry name" value="Transcriptional coactivator/pterin dehydratase"/>
    <property type="match status" value="1"/>
</dbReference>
<dbReference type="InterPro" id="IPR036428">
    <property type="entry name" value="PCD_sf"/>
</dbReference>
<accession>A0A9X2WDS0</accession>
<dbReference type="EMBL" id="JAOANI010000012">
    <property type="protein sequence ID" value="MCT7358210.1"/>
    <property type="molecule type" value="Genomic_DNA"/>
</dbReference>
<dbReference type="Pfam" id="PF01329">
    <property type="entry name" value="Pterin_4a"/>
    <property type="match status" value="1"/>
</dbReference>
<reference evidence="5" key="1">
    <citation type="journal article" date="2022" name="Front. Microbiol.">
        <title>Genome-based taxonomic rearrangement of Oceanobacter-related bacteria including the description of Thalassolituus hydrocarbonoclasticus sp. nov. and Thalassolituus pacificus sp. nov. and emended description of the genus Thalassolituus.</title>
        <authorList>
            <person name="Dong C."/>
            <person name="Wei L."/>
            <person name="Wang J."/>
            <person name="Lai Q."/>
            <person name="Huang Z."/>
            <person name="Shao Z."/>
        </authorList>
    </citation>
    <scope>NUCLEOTIDE SEQUENCE</scope>
    <source>
        <strain evidence="5">59MF3M-4</strain>
    </source>
</reference>
<keyword evidence="6" id="KW-1185">Reference proteome</keyword>
<comment type="similarity">
    <text evidence="2">Belongs to the pterin-4-alpha-carbinolamine dehydratase family.</text>
</comment>
<sequence>MSDDRIDEPQLQRWLAEHPHWAQTLVAGVPALQRSIKLNDFSAALHLANSIAVHAEQQDHHPQLTLSWGKLEVLWWSHDVQGISARDLRLAIQTDREVTETQRRNPI</sequence>
<protein>
    <recommendedName>
        <fullName evidence="3">4a-hydroxytetrahydrobiopterin dehydratase</fullName>
        <ecNumber evidence="3">4.2.1.96</ecNumber>
    </recommendedName>
</protein>
<proteinExistence type="inferred from homology"/>
<dbReference type="SUPFAM" id="SSF55248">
    <property type="entry name" value="PCD-like"/>
    <property type="match status" value="1"/>
</dbReference>
<evidence type="ECO:0000256" key="1">
    <source>
        <dbReference type="ARBA" id="ARBA00001554"/>
    </source>
</evidence>